<dbReference type="EMBL" id="CP157893">
    <property type="protein sequence ID" value="XBT18159.1"/>
    <property type="molecule type" value="Genomic_DNA"/>
</dbReference>
<accession>A0AAU7QQS0</accession>
<dbReference type="PANTHER" id="PTHR43575:SF1">
    <property type="entry name" value="PROTEIN ABCI7, CHLOROPLASTIC"/>
    <property type="match status" value="1"/>
</dbReference>
<sequence>MAIILKKFYKIINNNKKYYNFLYKKNIYKFYFINNNFINFISQYDKKKIYIKKKNKKKYILYIKRKIKNDIYFLYINTYNYIININIYIKIPKYLKINIYEKFLYTNNIVLYKIFYIIKCLKKSKLNFYKENINYNKIYIKYNFIFKLFTCSKCNFYLLNINNIYIKYKILIFLKEKKSKFKIYCLSLLKKNNYLKIKSIIHHKNNKTYSKQIFKNINLNYSKLYLFNKINIKKKIKNIYSIQKVKNFNISNNINVVIKPYLDINSNNIKCYHGVINNKIDNNLIYYFKIRGIYNTYIKKILILIFLKNFLFFIKKKNIYTIINNIYE</sequence>
<dbReference type="Pfam" id="PF01458">
    <property type="entry name" value="SUFBD_core"/>
    <property type="match status" value="1"/>
</dbReference>
<gene>
    <name evidence="3" type="ORF">ABNO52_00920</name>
</gene>
<evidence type="ECO:0000259" key="2">
    <source>
        <dbReference type="Pfam" id="PF01458"/>
    </source>
</evidence>
<feature type="domain" description="SUF system FeS cluster assembly SufBD core" evidence="2">
    <location>
        <begin position="87"/>
        <end position="303"/>
    </location>
</feature>
<keyword evidence="1" id="KW-1133">Transmembrane helix</keyword>
<dbReference type="PANTHER" id="PTHR43575">
    <property type="entry name" value="PROTEIN ABCI7, CHLOROPLASTIC"/>
    <property type="match status" value="1"/>
</dbReference>
<dbReference type="GO" id="GO:0016226">
    <property type="term" value="P:iron-sulfur cluster assembly"/>
    <property type="evidence" value="ECO:0007669"/>
    <property type="project" value="InterPro"/>
</dbReference>
<keyword evidence="1" id="KW-0812">Transmembrane</keyword>
<evidence type="ECO:0000313" key="3">
    <source>
        <dbReference type="EMBL" id="XBT18159.1"/>
    </source>
</evidence>
<dbReference type="SUPFAM" id="SSF101960">
    <property type="entry name" value="Stabilizer of iron transporter SufD"/>
    <property type="match status" value="1"/>
</dbReference>
<feature type="transmembrane region" description="Helical" evidence="1">
    <location>
        <begin position="72"/>
        <end position="91"/>
    </location>
</feature>
<reference evidence="3" key="1">
    <citation type="submission" date="2024-06" db="EMBL/GenBank/DDBJ databases">
        <title>Diversity, functionality, and evolutionary history of bacterial symbionts in false click beetles (Coleoptera, Throscidae).</title>
        <authorList>
            <person name="Wierz J.C."/>
            <person name="Malm H."/>
            <person name="Kaltenpoth M."/>
            <person name="Engl T."/>
        </authorList>
    </citation>
    <scope>NUCLEOTIDE SEQUENCE</scope>
    <source>
        <strain evidence="3">Tser</strain>
    </source>
</reference>
<feature type="transmembrane region" description="Helical" evidence="1">
    <location>
        <begin position="297"/>
        <end position="314"/>
    </location>
</feature>
<dbReference type="InterPro" id="IPR000825">
    <property type="entry name" value="SUF_FeS_clus_asmbl_SufBD_core"/>
</dbReference>
<name>A0AAU7QQS0_9FLAO</name>
<dbReference type="AlphaFoldDB" id="A0AAU7QQS0"/>
<evidence type="ECO:0000256" key="1">
    <source>
        <dbReference type="SAM" id="Phobius"/>
    </source>
</evidence>
<keyword evidence="1" id="KW-0472">Membrane</keyword>
<organism evidence="3">
    <name type="scientific">Candidatus Shikimatogenerans sp. Tser</name>
    <dbReference type="NCBI Taxonomy" id="3158568"/>
    <lineage>
        <taxon>Bacteria</taxon>
        <taxon>Pseudomonadati</taxon>
        <taxon>Bacteroidota</taxon>
        <taxon>Flavobacteriia</taxon>
        <taxon>Flavobacteriales</taxon>
        <taxon>Candidatus Shikimatogenerans</taxon>
    </lineage>
</organism>
<proteinExistence type="predicted"/>
<dbReference type="InterPro" id="IPR037284">
    <property type="entry name" value="SUF_FeS_clus_asmbl_SufBD_sf"/>
</dbReference>
<protein>
    <submittedName>
        <fullName evidence="3">SufD family Fe-S cluster assembly protein</fullName>
    </submittedName>
</protein>
<dbReference type="InterPro" id="IPR055346">
    <property type="entry name" value="Fe-S_cluster_assembly_SufBD"/>
</dbReference>